<feature type="region of interest" description="Disordered" evidence="1">
    <location>
        <begin position="22"/>
        <end position="59"/>
    </location>
</feature>
<dbReference type="EMBL" id="JAPWTJ010001117">
    <property type="protein sequence ID" value="KAJ8973775.1"/>
    <property type="molecule type" value="Genomic_DNA"/>
</dbReference>
<dbReference type="Proteomes" id="UP001162164">
    <property type="component" value="Unassembled WGS sequence"/>
</dbReference>
<feature type="compositionally biased region" description="Basic residues" evidence="1">
    <location>
        <begin position="83"/>
        <end position="99"/>
    </location>
</feature>
<accession>A0ABQ9J807</accession>
<organism evidence="2 3">
    <name type="scientific">Molorchus minor</name>
    <dbReference type="NCBI Taxonomy" id="1323400"/>
    <lineage>
        <taxon>Eukaryota</taxon>
        <taxon>Metazoa</taxon>
        <taxon>Ecdysozoa</taxon>
        <taxon>Arthropoda</taxon>
        <taxon>Hexapoda</taxon>
        <taxon>Insecta</taxon>
        <taxon>Pterygota</taxon>
        <taxon>Neoptera</taxon>
        <taxon>Endopterygota</taxon>
        <taxon>Coleoptera</taxon>
        <taxon>Polyphaga</taxon>
        <taxon>Cucujiformia</taxon>
        <taxon>Chrysomeloidea</taxon>
        <taxon>Cerambycidae</taxon>
        <taxon>Lamiinae</taxon>
        <taxon>Monochamini</taxon>
        <taxon>Molorchus</taxon>
    </lineage>
</organism>
<evidence type="ECO:0000256" key="1">
    <source>
        <dbReference type="SAM" id="MobiDB-lite"/>
    </source>
</evidence>
<keyword evidence="3" id="KW-1185">Reference proteome</keyword>
<comment type="caution">
    <text evidence="2">The sequence shown here is derived from an EMBL/GenBank/DDBJ whole genome shotgun (WGS) entry which is preliminary data.</text>
</comment>
<feature type="region of interest" description="Disordered" evidence="1">
    <location>
        <begin position="75"/>
        <end position="114"/>
    </location>
</feature>
<protein>
    <submittedName>
        <fullName evidence="2">Uncharacterized protein</fullName>
    </submittedName>
</protein>
<proteinExistence type="predicted"/>
<name>A0ABQ9J807_9CUCU</name>
<reference evidence="2" key="1">
    <citation type="journal article" date="2023" name="Insect Mol. Biol.">
        <title>Genome sequencing provides insights into the evolution of gene families encoding plant cell wall-degrading enzymes in longhorned beetles.</title>
        <authorList>
            <person name="Shin N.R."/>
            <person name="Okamura Y."/>
            <person name="Kirsch R."/>
            <person name="Pauchet Y."/>
        </authorList>
    </citation>
    <scope>NUCLEOTIDE SEQUENCE</scope>
    <source>
        <strain evidence="2">MMC_N1</strain>
    </source>
</reference>
<gene>
    <name evidence="2" type="ORF">NQ317_002978</name>
</gene>
<sequence>MLFLSIVKAACQSAYFPQMNPTTRIWNIPPPPGTEEEELSNCSSKKDGSTHSGSRAIDRIDPYLKSKEYVEYERKYSAERSKYRSRSRSRSRGKYRRRVSGADPGIVTGDPDLDHAGDIGAGTARLKAAPDRPGTAITAVDTTKAPIFLQTF</sequence>
<evidence type="ECO:0000313" key="3">
    <source>
        <dbReference type="Proteomes" id="UP001162164"/>
    </source>
</evidence>
<evidence type="ECO:0000313" key="2">
    <source>
        <dbReference type="EMBL" id="KAJ8973775.1"/>
    </source>
</evidence>